<evidence type="ECO:0000256" key="1">
    <source>
        <dbReference type="SAM" id="MobiDB-lite"/>
    </source>
</evidence>
<feature type="region of interest" description="Disordered" evidence="1">
    <location>
        <begin position="49"/>
        <end position="97"/>
    </location>
</feature>
<organism evidence="2">
    <name type="scientific">bioreactor metagenome</name>
    <dbReference type="NCBI Taxonomy" id="1076179"/>
    <lineage>
        <taxon>unclassified sequences</taxon>
        <taxon>metagenomes</taxon>
        <taxon>ecological metagenomes</taxon>
    </lineage>
</organism>
<feature type="compositionally biased region" description="Polar residues" evidence="1">
    <location>
        <begin position="62"/>
        <end position="73"/>
    </location>
</feature>
<gene>
    <name evidence="2" type="ORF">SDC9_184079</name>
</gene>
<name>A0A645HCX1_9ZZZZ</name>
<comment type="caution">
    <text evidence="2">The sequence shown here is derived from an EMBL/GenBank/DDBJ whole genome shotgun (WGS) entry which is preliminary data.</text>
</comment>
<sequence>MKKALFLILALLTLISCAGCRGYVTSTTPNGTVTDGNTRTYTTDGTVRDYTTNYTAPNTNARLNDNIINGTRNDLTRRPNARPYQAGTMDYQGTAPY</sequence>
<proteinExistence type="predicted"/>
<evidence type="ECO:0000313" key="2">
    <source>
        <dbReference type="EMBL" id="MPN36570.1"/>
    </source>
</evidence>
<dbReference type="PROSITE" id="PS51257">
    <property type="entry name" value="PROKAR_LIPOPROTEIN"/>
    <property type="match status" value="1"/>
</dbReference>
<accession>A0A645HCX1</accession>
<dbReference type="EMBL" id="VSSQ01090772">
    <property type="protein sequence ID" value="MPN36570.1"/>
    <property type="molecule type" value="Genomic_DNA"/>
</dbReference>
<protein>
    <recommendedName>
        <fullName evidence="3">Lipoprotein</fullName>
    </recommendedName>
</protein>
<feature type="compositionally biased region" description="Low complexity" evidence="1">
    <location>
        <begin position="50"/>
        <end position="61"/>
    </location>
</feature>
<dbReference type="AlphaFoldDB" id="A0A645HCX1"/>
<reference evidence="2" key="1">
    <citation type="submission" date="2019-08" db="EMBL/GenBank/DDBJ databases">
        <authorList>
            <person name="Kucharzyk K."/>
            <person name="Murdoch R.W."/>
            <person name="Higgins S."/>
            <person name="Loffler F."/>
        </authorList>
    </citation>
    <scope>NUCLEOTIDE SEQUENCE</scope>
</reference>
<evidence type="ECO:0008006" key="3">
    <source>
        <dbReference type="Google" id="ProtNLM"/>
    </source>
</evidence>